<name>A0ABZ2C9C2_9PROT</name>
<reference evidence="1 2" key="1">
    <citation type="journal article" date="2024" name="Environ. Microbiol.">
        <title>Novel evolutionary insights on the interactions of the Holosporales (Alphaproteobacteria) with eukaryotic hosts from comparative genomics.</title>
        <authorList>
            <person name="Giovannini M."/>
            <person name="Petroni G."/>
            <person name="Castelli M."/>
        </authorList>
    </citation>
    <scope>NUCLEOTIDE SEQUENCE [LARGE SCALE GENOMIC DNA]</scope>
    <source>
        <strain evidence="1 2">US_Bl 15I1</strain>
    </source>
</reference>
<evidence type="ECO:0000313" key="1">
    <source>
        <dbReference type="EMBL" id="WVX67742.1"/>
    </source>
</evidence>
<proteinExistence type="predicted"/>
<keyword evidence="2" id="KW-1185">Reference proteome</keyword>
<organism evidence="1 2">
    <name type="scientific">Candidatus Bealeia paramacronuclearis</name>
    <dbReference type="NCBI Taxonomy" id="1921001"/>
    <lineage>
        <taxon>Bacteria</taxon>
        <taxon>Pseudomonadati</taxon>
        <taxon>Pseudomonadota</taxon>
        <taxon>Alphaproteobacteria</taxon>
        <taxon>Holosporales</taxon>
        <taxon>Holosporaceae</taxon>
        <taxon>Candidatus Bealeia</taxon>
    </lineage>
</organism>
<geneLocation type="plasmid" evidence="1 2">
    <name>pBealeia1</name>
</geneLocation>
<dbReference type="Proteomes" id="UP001330434">
    <property type="component" value="Plasmid pBealeia1"/>
</dbReference>
<keyword evidence="1" id="KW-0614">Plasmid</keyword>
<dbReference type="EMBL" id="CP133271">
    <property type="protein sequence ID" value="WVX67742.1"/>
    <property type="molecule type" value="Genomic_DNA"/>
</dbReference>
<accession>A0ABZ2C9C2</accession>
<evidence type="ECO:0000313" key="2">
    <source>
        <dbReference type="Proteomes" id="UP001330434"/>
    </source>
</evidence>
<sequence>MTLETLSLTSLAPSQYATSLSQDPIEAAQRRGYEQALVQVARNMRNYGLGWVNIAIATGLEISELKKKVENS</sequence>
<dbReference type="RefSeq" id="WP_331256847.1">
    <property type="nucleotide sequence ID" value="NZ_CP133271.1"/>
</dbReference>
<protein>
    <submittedName>
        <fullName evidence="1">Uncharacterized protein</fullName>
    </submittedName>
</protein>
<gene>
    <name evidence="1" type="ORF">Bealeia1_01961</name>
</gene>